<protein>
    <submittedName>
        <fullName evidence="2">NTPase KAP</fullName>
    </submittedName>
</protein>
<accession>A0A160FII6</accession>
<dbReference type="InterPro" id="IPR027417">
    <property type="entry name" value="P-loop_NTPase"/>
</dbReference>
<dbReference type="SUPFAM" id="SSF52540">
    <property type="entry name" value="P-loop containing nucleoside triphosphate hydrolases"/>
    <property type="match status" value="1"/>
</dbReference>
<dbReference type="STRING" id="1804984.AYM40_06615"/>
<dbReference type="CDD" id="cd02019">
    <property type="entry name" value="NK"/>
    <property type="match status" value="1"/>
</dbReference>
<organism evidence="2 3">
    <name type="scientific">Paraburkholderia phytofirmans OLGA172</name>
    <dbReference type="NCBI Taxonomy" id="1417228"/>
    <lineage>
        <taxon>Bacteria</taxon>
        <taxon>Pseudomonadati</taxon>
        <taxon>Pseudomonadota</taxon>
        <taxon>Betaproteobacteria</taxon>
        <taxon>Burkholderiales</taxon>
        <taxon>Burkholderiaceae</taxon>
        <taxon>Paraburkholderia</taxon>
    </lineage>
</organism>
<evidence type="ECO:0000313" key="2">
    <source>
        <dbReference type="EMBL" id="ANB72079.1"/>
    </source>
</evidence>
<dbReference type="RefSeq" id="WP_063495525.1">
    <property type="nucleotide sequence ID" value="NZ_CP014578.1"/>
</dbReference>
<name>A0A160FII6_9BURK</name>
<dbReference type="Proteomes" id="UP000076852">
    <property type="component" value="Chromosome 1"/>
</dbReference>
<dbReference type="Pfam" id="PF07693">
    <property type="entry name" value="KAP_NTPase"/>
    <property type="match status" value="1"/>
</dbReference>
<dbReference type="PANTHER" id="PTHR22674:SF6">
    <property type="entry name" value="NTPASE KAP FAMILY P-LOOP DOMAIN-CONTAINING PROTEIN 1"/>
    <property type="match status" value="1"/>
</dbReference>
<dbReference type="PANTHER" id="PTHR22674">
    <property type="entry name" value="NTPASE, KAP FAMILY P-LOOP DOMAIN-CONTAINING 1"/>
    <property type="match status" value="1"/>
</dbReference>
<dbReference type="EMBL" id="CP014578">
    <property type="protein sequence ID" value="ANB72079.1"/>
    <property type="molecule type" value="Genomic_DNA"/>
</dbReference>
<feature type="domain" description="KAP NTPase" evidence="1">
    <location>
        <begin position="17"/>
        <end position="396"/>
    </location>
</feature>
<dbReference type="AlphaFoldDB" id="A0A160FII6"/>
<dbReference type="OrthoDB" id="88903at2"/>
<dbReference type="Gene3D" id="3.40.50.300">
    <property type="entry name" value="P-loop containing nucleotide triphosphate hydrolases"/>
    <property type="match status" value="1"/>
</dbReference>
<sequence length="628" mass="69144">MWHDIEAEVDLLNFGLVANAAANLIKDAGDTPVTIGISGGWGAGKSTLVKLVQAQLEQGAGKDNENSPYILMEFNAWLYQGYEDARQALLQAVSDRLVEEATRRKKFVDKAIDFAKRVKLLKFGRIVAPVVAHVAVGTVAAGPLGALFGAVSGLVQGLSDEEKRTENLKAVQEAYAELSPELKEVIGEKKEASLPKEIEGLRTAFAALLKELDVRLVVLVDDLDRCLPTTAIGTLEAMRLLLHVQRTAFLIAADESMIRGAVRAHFKGVEIEEGLVTSYFDKLIQIPLRVPRLGINEVKAYLALLLTDLAARKGKLPREAHSIGQAAVLKLLKKSWSKGITRELLDDAFAPQKAAVAKELDIADQLAPLLVTSAEIAGNPRLIKRFLNNLMIRQTIAEEMEMPLALEELVKVQLFERCASTAAFEFLTKAVAANPEGNAEFLTALEDAAQKAEKYEPPHPSWTGQFYEQWLKLAPRLAGKNLQPILHLSRDRSLGLAAYDELSAEAKKVLEAAMEATERSAMLVKQLTALGEGDVSRILNRAIRKGRENQWEFEDIVRCLHCTEAHPAMGLQLAPALYEVPGNKRSVALMPLLKSLPWAAALLQDWEGDPETDERTRKYLQKQKKDAK</sequence>
<evidence type="ECO:0000259" key="1">
    <source>
        <dbReference type="Pfam" id="PF07693"/>
    </source>
</evidence>
<gene>
    <name evidence="2" type="ORF">AYM40_06615</name>
</gene>
<evidence type="ECO:0000313" key="3">
    <source>
        <dbReference type="Proteomes" id="UP000076852"/>
    </source>
</evidence>
<proteinExistence type="predicted"/>
<dbReference type="InterPro" id="IPR011646">
    <property type="entry name" value="KAP_P-loop"/>
</dbReference>
<dbReference type="InterPro" id="IPR052754">
    <property type="entry name" value="NTPase_KAP_P-loop"/>
</dbReference>
<dbReference type="KEGG" id="buz:AYM40_06615"/>
<keyword evidence="3" id="KW-1185">Reference proteome</keyword>
<reference evidence="2 3" key="1">
    <citation type="journal article" date="2016" name="Gene">
        <title>PacBio SMRT assembly of a complex multi-replicon genome reveals chlorocatechol degradative operon in a region of genome plasticity.</title>
        <authorList>
            <person name="Ricker N."/>
            <person name="Shen S.Y."/>
            <person name="Goordial J."/>
            <person name="Jin S."/>
            <person name="Fulthorpe R.R."/>
        </authorList>
    </citation>
    <scope>NUCLEOTIDE SEQUENCE [LARGE SCALE GENOMIC DNA]</scope>
    <source>
        <strain evidence="2 3">OLGA172</strain>
    </source>
</reference>